<feature type="domain" description="Glycosyl hydrolase family 36 N-terminal" evidence="8">
    <location>
        <begin position="29"/>
        <end position="286"/>
    </location>
</feature>
<dbReference type="InterPro" id="IPR013780">
    <property type="entry name" value="Glyco_hydro_b"/>
</dbReference>
<dbReference type="FunFam" id="3.20.20.70:FF:000118">
    <property type="entry name" value="Alpha-galactosidase"/>
    <property type="match status" value="1"/>
</dbReference>
<feature type="domain" description="Glycosyl hydrolase family 36 C-terminal" evidence="7">
    <location>
        <begin position="650"/>
        <end position="745"/>
    </location>
</feature>
<dbReference type="InterPro" id="IPR013785">
    <property type="entry name" value="Aldolase_TIM"/>
</dbReference>
<evidence type="ECO:0000313" key="9">
    <source>
        <dbReference type="EMBL" id="MVQ46296.1"/>
    </source>
</evidence>
<dbReference type="InterPro" id="IPR038417">
    <property type="entry name" value="Alpga-gal_N_sf"/>
</dbReference>
<dbReference type="Gene3D" id="2.60.40.1180">
    <property type="entry name" value="Golgi alpha-mannosidase II"/>
    <property type="match status" value="1"/>
</dbReference>
<dbReference type="PIRSF" id="PIRSF005536">
    <property type="entry name" value="Agal"/>
    <property type="match status" value="1"/>
</dbReference>
<dbReference type="InterPro" id="IPR017853">
    <property type="entry name" value="GH"/>
</dbReference>
<dbReference type="PROSITE" id="PS00512">
    <property type="entry name" value="ALPHA_GALACTOSIDASE"/>
    <property type="match status" value="1"/>
</dbReference>
<dbReference type="PANTHER" id="PTHR43053">
    <property type="entry name" value="GLYCOSIDASE FAMILY 31"/>
    <property type="match status" value="1"/>
</dbReference>
<dbReference type="Pfam" id="PF16875">
    <property type="entry name" value="Glyco_hydro_36N"/>
    <property type="match status" value="1"/>
</dbReference>
<evidence type="ECO:0000256" key="5">
    <source>
        <dbReference type="PIRNR" id="PIRNR005536"/>
    </source>
</evidence>
<dbReference type="PANTHER" id="PTHR43053:SF3">
    <property type="entry name" value="ALPHA-GALACTOSIDASE C-RELATED"/>
    <property type="match status" value="1"/>
</dbReference>
<dbReference type="RefSeq" id="WP_157350683.1">
    <property type="nucleotide sequence ID" value="NZ_WGGT01000013.1"/>
</dbReference>
<protein>
    <recommendedName>
        <fullName evidence="2 5">Alpha-galactosidase</fullName>
        <ecNumber evidence="2 5">3.2.1.22</ecNumber>
    </recommendedName>
</protein>
<dbReference type="CDD" id="cd14791">
    <property type="entry name" value="GH36"/>
    <property type="match status" value="1"/>
</dbReference>
<dbReference type="GO" id="GO:0004557">
    <property type="term" value="F:alpha-galactosidase activity"/>
    <property type="evidence" value="ECO:0007669"/>
    <property type="project" value="UniProtKB-UniRule"/>
</dbReference>
<evidence type="ECO:0000259" key="7">
    <source>
        <dbReference type="Pfam" id="PF16874"/>
    </source>
</evidence>
<proteinExistence type="inferred from homology"/>
<dbReference type="InterPro" id="IPR002252">
    <property type="entry name" value="Glyco_hydro_36"/>
</dbReference>
<evidence type="ECO:0000256" key="1">
    <source>
        <dbReference type="ARBA" id="ARBA00001255"/>
    </source>
</evidence>
<gene>
    <name evidence="9" type="ORF">GCK47_11430</name>
</gene>
<dbReference type="AlphaFoldDB" id="A0A6L6XIJ7"/>
<evidence type="ECO:0000256" key="4">
    <source>
        <dbReference type="ARBA" id="ARBA00023295"/>
    </source>
</evidence>
<comment type="caution">
    <text evidence="9">The sequence shown here is derived from an EMBL/GenBank/DDBJ whole genome shotgun (WGS) entry which is preliminary data.</text>
</comment>
<evidence type="ECO:0000256" key="3">
    <source>
        <dbReference type="ARBA" id="ARBA00022801"/>
    </source>
</evidence>
<dbReference type="GO" id="GO:0016052">
    <property type="term" value="P:carbohydrate catabolic process"/>
    <property type="evidence" value="ECO:0007669"/>
    <property type="project" value="InterPro"/>
</dbReference>
<sequence>MAIRIDQDQKLITLHTKNTTYQMAVGAYGQLLHLYYGPRLGGDMRYLLTYYDRGFSGNPYEADCDKTYSMDALPQEYPCFGNGDFRSPAFILKNADGSYCADLRFVSCEICEGKYRIPGLPAAYDETGTESETLKVYLEDKPSGVQVTLLYGIFAELDIITRAVQITNRGQEAVHIEKVASAVLDFMTGEFDVIHFHGRHGMERILERTPVEHGNQVFGSRRGSSSHQQNPFVMLAGKQTGEDAGECYGCMLLYSGNFKAEAEKDQYEQTRLVMGLSDEMFSWKLEPGETFDTPETAFSYSANGFSTLSWNLHRLIRNHICRSAYRDTKRPVLINNWEATYFDFTGEKIIEIAKQAAELGVEMLVLDDGWFGKRDDDLAGLGDWTVNEKKLGMPLSQVAEKIRALGMKFGIWIEPEMVCEDSDLYREHPDWAFTIPGRKPVRARYQLVLDYSRKEVVDGIFTQIAKVLDETKADYVKMDMNRHLTDVWSKTAGEQNQGAILHRYMLGVYDFLERLHERYPALLIEGCSGGGGRFDAGMLYYTPQIWCSDNTDAIERVKIQYGTSFAYPSCTVGSHVSAVPNHQTGRTTELATRAAVAMAGSFGYELDLNLLTEEKEQVRAQIKNYHRFEMLIRQGRYYRLTDVWQKKEYAAWEYCRPDGSEALVTVVTLDTQCNPATEYVKLRGLGEDKKYRVEVVGMQTGGENGQRINGTPNSIEPEYFTGAQLVYAGVPVPRLGNEYKSWQVYVKEV</sequence>
<dbReference type="SUPFAM" id="SSF51445">
    <property type="entry name" value="(Trans)glycosidases"/>
    <property type="match status" value="1"/>
</dbReference>
<keyword evidence="4 5" id="KW-0326">Glycosidase</keyword>
<dbReference type="InterPro" id="IPR031704">
    <property type="entry name" value="Glyco_hydro_36_N"/>
</dbReference>
<feature type="active site" description="Nucleophile" evidence="6">
    <location>
        <position position="479"/>
    </location>
</feature>
<name>A0A6L6XIJ7_9FIRM</name>
<dbReference type="Pfam" id="PF16874">
    <property type="entry name" value="Glyco_hydro_36C"/>
    <property type="match status" value="1"/>
</dbReference>
<dbReference type="Gene3D" id="2.70.98.60">
    <property type="entry name" value="alpha-galactosidase from lactobacil brevis"/>
    <property type="match status" value="1"/>
</dbReference>
<keyword evidence="3 5" id="KW-0378">Hydrolase</keyword>
<evidence type="ECO:0000256" key="6">
    <source>
        <dbReference type="PIRSR" id="PIRSR005536-1"/>
    </source>
</evidence>
<dbReference type="Proteomes" id="UP000479531">
    <property type="component" value="Unassembled WGS sequence"/>
</dbReference>
<evidence type="ECO:0000259" key="8">
    <source>
        <dbReference type="Pfam" id="PF16875"/>
    </source>
</evidence>
<dbReference type="PRINTS" id="PR00743">
    <property type="entry name" value="GLHYDRLASE36"/>
</dbReference>
<dbReference type="EMBL" id="WGGT01000013">
    <property type="protein sequence ID" value="MVQ46296.1"/>
    <property type="molecule type" value="Genomic_DNA"/>
</dbReference>
<dbReference type="InterPro" id="IPR000111">
    <property type="entry name" value="Glyco_hydro_27/36_CS"/>
</dbReference>
<dbReference type="Gene3D" id="3.20.20.70">
    <property type="entry name" value="Aldolase class I"/>
    <property type="match status" value="1"/>
</dbReference>
<comment type="catalytic activity">
    <reaction evidence="1 5">
        <text>Hydrolysis of terminal, non-reducing alpha-D-galactose residues in alpha-D-galactosides, including galactose oligosaccharides, galactomannans and galactolipids.</text>
        <dbReference type="EC" id="3.2.1.22"/>
    </reaction>
</comment>
<accession>A0A6L6XIJ7</accession>
<evidence type="ECO:0000313" key="10">
    <source>
        <dbReference type="Proteomes" id="UP000479531"/>
    </source>
</evidence>
<evidence type="ECO:0000256" key="2">
    <source>
        <dbReference type="ARBA" id="ARBA00012755"/>
    </source>
</evidence>
<comment type="similarity">
    <text evidence="5">Belongs to the glycosyl hydrolase.</text>
</comment>
<dbReference type="Pfam" id="PF02065">
    <property type="entry name" value="Melibiase"/>
    <property type="match status" value="1"/>
</dbReference>
<feature type="active site" description="Proton donor" evidence="6">
    <location>
        <position position="549"/>
    </location>
</feature>
<dbReference type="EC" id="3.2.1.22" evidence="2 5"/>
<reference evidence="9 10" key="1">
    <citation type="submission" date="2019-10" db="EMBL/GenBank/DDBJ databases">
        <title>Roseburia spp. ameliorate alcoholic fatty liver via restoration of gut barrier function.</title>
        <authorList>
            <person name="Seo B."/>
            <person name="Ko G."/>
        </authorList>
    </citation>
    <scope>NUCLEOTIDE SEQUENCE [LARGE SCALE GENOMIC DNA]</scope>
    <source>
        <strain evidence="9 10">SNUG30017</strain>
    </source>
</reference>
<dbReference type="InterPro" id="IPR050985">
    <property type="entry name" value="Alpha-glycosidase_related"/>
</dbReference>
<dbReference type="InterPro" id="IPR031705">
    <property type="entry name" value="Glyco_hydro_36_C"/>
</dbReference>
<organism evidence="9 10">
    <name type="scientific">Roseburia intestinalis</name>
    <dbReference type="NCBI Taxonomy" id="166486"/>
    <lineage>
        <taxon>Bacteria</taxon>
        <taxon>Bacillati</taxon>
        <taxon>Bacillota</taxon>
        <taxon>Clostridia</taxon>
        <taxon>Lachnospirales</taxon>
        <taxon>Lachnospiraceae</taxon>
        <taxon>Roseburia</taxon>
    </lineage>
</organism>